<evidence type="ECO:0000256" key="1">
    <source>
        <dbReference type="SAM" id="SignalP"/>
    </source>
</evidence>
<dbReference type="SUPFAM" id="SSF53300">
    <property type="entry name" value="vWA-like"/>
    <property type="match status" value="1"/>
</dbReference>
<keyword evidence="3" id="KW-1185">Reference proteome</keyword>
<dbReference type="Proteomes" id="UP001205601">
    <property type="component" value="Unassembled WGS sequence"/>
</dbReference>
<feature type="signal peptide" evidence="1">
    <location>
        <begin position="1"/>
        <end position="17"/>
    </location>
</feature>
<dbReference type="InterPro" id="IPR036465">
    <property type="entry name" value="vWFA_dom_sf"/>
</dbReference>
<comment type="caution">
    <text evidence="2">The sequence shown here is derived from an EMBL/GenBank/DDBJ whole genome shotgun (WGS) entry which is preliminary data.</text>
</comment>
<dbReference type="Pfam" id="PF06707">
    <property type="entry name" value="DUF1194"/>
    <property type="match status" value="1"/>
</dbReference>
<dbReference type="RefSeq" id="WP_261495164.1">
    <property type="nucleotide sequence ID" value="NZ_JAOCQF010000001.1"/>
</dbReference>
<dbReference type="EMBL" id="JAOCQF010000001">
    <property type="protein sequence ID" value="MCT8329714.1"/>
    <property type="molecule type" value="Genomic_DNA"/>
</dbReference>
<evidence type="ECO:0000313" key="3">
    <source>
        <dbReference type="Proteomes" id="UP001205601"/>
    </source>
</evidence>
<accession>A0ABT2NP49</accession>
<feature type="chain" id="PRO_5047529806" evidence="1">
    <location>
        <begin position="18"/>
        <end position="229"/>
    </location>
</feature>
<dbReference type="InterPro" id="IPR010607">
    <property type="entry name" value="DUF1194"/>
</dbReference>
<reference evidence="3" key="1">
    <citation type="submission" date="2023-07" db="EMBL/GenBank/DDBJ databases">
        <title>Defluviimonas sediminis sp. nov., isolated from mangrove sediment.</title>
        <authorList>
            <person name="Liu L."/>
            <person name="Li J."/>
            <person name="Huang Y."/>
            <person name="Pan J."/>
            <person name="Li M."/>
        </authorList>
    </citation>
    <scope>NUCLEOTIDE SEQUENCE [LARGE SCALE GENOMIC DNA]</scope>
    <source>
        <strain evidence="3">FT324</strain>
    </source>
</reference>
<evidence type="ECO:0000313" key="2">
    <source>
        <dbReference type="EMBL" id="MCT8329714.1"/>
    </source>
</evidence>
<organism evidence="2 3">
    <name type="scientific">Albidovulum sediminis</name>
    <dbReference type="NCBI Taxonomy" id="3066345"/>
    <lineage>
        <taxon>Bacteria</taxon>
        <taxon>Pseudomonadati</taxon>
        <taxon>Pseudomonadota</taxon>
        <taxon>Alphaproteobacteria</taxon>
        <taxon>Rhodobacterales</taxon>
        <taxon>Paracoccaceae</taxon>
        <taxon>Albidovulum</taxon>
    </lineage>
</organism>
<name>A0ABT2NP49_9RHOB</name>
<keyword evidence="1" id="KW-0732">Signal</keyword>
<gene>
    <name evidence="2" type="ORF">N5I32_09340</name>
</gene>
<sequence length="229" mass="24682">MKTLAALVALLATPAAADCRLALALGLDVSSSVDAQEYALQRDGLAAALLSPEVKRALFYTPDQWVALAVYEWSGRWQQALILDWTDLRDESRLTEAAERIAGTSRSYRDYPTALGAALGFGAVLLDRAPDCERRTLDISGDGVNNEAFAPSDAYRAFPFGDTVVNGLVITGSDPEVAGFYLSQVLRGQGAFLERAGDFSDFEAAMTRKLEREIGFAVIGAMSPLPPDR</sequence>
<proteinExistence type="predicted"/>
<protein>
    <submittedName>
        <fullName evidence="2">DUF1194 domain-containing protein</fullName>
    </submittedName>
</protein>